<keyword evidence="3" id="KW-1185">Reference proteome</keyword>
<dbReference type="RefSeq" id="WP_381341521.1">
    <property type="nucleotide sequence ID" value="NZ_JBHMCY010000004.1"/>
</dbReference>
<organism evidence="2 3">
    <name type="scientific">Streptomyces cinereospinus</name>
    <dbReference type="NCBI Taxonomy" id="285561"/>
    <lineage>
        <taxon>Bacteria</taxon>
        <taxon>Bacillati</taxon>
        <taxon>Actinomycetota</taxon>
        <taxon>Actinomycetes</taxon>
        <taxon>Kitasatosporales</taxon>
        <taxon>Streptomycetaceae</taxon>
        <taxon>Streptomyces</taxon>
    </lineage>
</organism>
<accession>A0ABV5MUQ4</accession>
<sequence>MATSAVPAPALPLLLLPGGLLMTVPLLKPWYVERYVLHSVAGLARLIGTVF</sequence>
<evidence type="ECO:0000313" key="3">
    <source>
        <dbReference type="Proteomes" id="UP001589709"/>
    </source>
</evidence>
<evidence type="ECO:0000256" key="1">
    <source>
        <dbReference type="SAM" id="Phobius"/>
    </source>
</evidence>
<protein>
    <submittedName>
        <fullName evidence="2">Uncharacterized protein</fullName>
    </submittedName>
</protein>
<dbReference type="EMBL" id="JBHMCY010000004">
    <property type="protein sequence ID" value="MFB9461749.1"/>
    <property type="molecule type" value="Genomic_DNA"/>
</dbReference>
<reference evidence="2 3" key="1">
    <citation type="submission" date="2024-09" db="EMBL/GenBank/DDBJ databases">
        <authorList>
            <person name="Sun Q."/>
            <person name="Mori K."/>
        </authorList>
    </citation>
    <scope>NUCLEOTIDE SEQUENCE [LARGE SCALE GENOMIC DNA]</scope>
    <source>
        <strain evidence="2 3">JCM 6917</strain>
    </source>
</reference>
<keyword evidence="1" id="KW-1133">Transmembrane helix</keyword>
<feature type="transmembrane region" description="Helical" evidence="1">
    <location>
        <begin position="6"/>
        <end position="27"/>
    </location>
</feature>
<comment type="caution">
    <text evidence="2">The sequence shown here is derived from an EMBL/GenBank/DDBJ whole genome shotgun (WGS) entry which is preliminary data.</text>
</comment>
<dbReference type="Proteomes" id="UP001589709">
    <property type="component" value="Unassembled WGS sequence"/>
</dbReference>
<keyword evidence="1" id="KW-0812">Transmembrane</keyword>
<proteinExistence type="predicted"/>
<evidence type="ECO:0000313" key="2">
    <source>
        <dbReference type="EMBL" id="MFB9461749.1"/>
    </source>
</evidence>
<keyword evidence="1" id="KW-0472">Membrane</keyword>
<name>A0ABV5MUQ4_9ACTN</name>
<gene>
    <name evidence="2" type="ORF">ACFF45_03130</name>
</gene>